<feature type="domain" description="PIN" evidence="1">
    <location>
        <begin position="6"/>
        <end position="121"/>
    </location>
</feature>
<dbReference type="InterPro" id="IPR029060">
    <property type="entry name" value="PIN-like_dom_sf"/>
</dbReference>
<dbReference type="Pfam" id="PF01850">
    <property type="entry name" value="PIN"/>
    <property type="match status" value="1"/>
</dbReference>
<keyword evidence="3" id="KW-1185">Reference proteome</keyword>
<organism evidence="2 3">
    <name type="scientific">Pararhizobium polonicum</name>
    <dbReference type="NCBI Taxonomy" id="1612624"/>
    <lineage>
        <taxon>Bacteria</taxon>
        <taxon>Pseudomonadati</taxon>
        <taxon>Pseudomonadota</taxon>
        <taxon>Alphaproteobacteria</taxon>
        <taxon>Hyphomicrobiales</taxon>
        <taxon>Rhizobiaceae</taxon>
        <taxon>Rhizobium/Agrobacterium group</taxon>
        <taxon>Pararhizobium</taxon>
    </lineage>
</organism>
<dbReference type="PATRIC" id="fig|1612624.7.peg.2166"/>
<accession>A0A1C7P0L4</accession>
<dbReference type="InterPro" id="IPR052919">
    <property type="entry name" value="TA_system_RNase"/>
</dbReference>
<evidence type="ECO:0000259" key="1">
    <source>
        <dbReference type="Pfam" id="PF01850"/>
    </source>
</evidence>
<gene>
    <name evidence="2" type="ORF">ADU59_22480</name>
</gene>
<protein>
    <submittedName>
        <fullName evidence="2">Twitching motility protein PilT</fullName>
    </submittedName>
</protein>
<proteinExistence type="predicted"/>
<name>A0A1C7P0L4_9HYPH</name>
<dbReference type="PANTHER" id="PTHR36173">
    <property type="entry name" value="RIBONUCLEASE VAPC16-RELATED"/>
    <property type="match status" value="1"/>
</dbReference>
<dbReference type="EMBL" id="LGLV01000015">
    <property type="protein sequence ID" value="OBZ93234.1"/>
    <property type="molecule type" value="Genomic_DNA"/>
</dbReference>
<dbReference type="Gene3D" id="3.40.50.1010">
    <property type="entry name" value="5'-nuclease"/>
    <property type="match status" value="1"/>
</dbReference>
<evidence type="ECO:0000313" key="2">
    <source>
        <dbReference type="EMBL" id="OBZ93234.1"/>
    </source>
</evidence>
<dbReference type="InterPro" id="IPR002716">
    <property type="entry name" value="PIN_dom"/>
</dbReference>
<evidence type="ECO:0000313" key="3">
    <source>
        <dbReference type="Proteomes" id="UP000093111"/>
    </source>
</evidence>
<comment type="caution">
    <text evidence="2">The sequence shown here is derived from an EMBL/GenBank/DDBJ whole genome shotgun (WGS) entry which is preliminary data.</text>
</comment>
<dbReference type="PANTHER" id="PTHR36173:SF2">
    <property type="entry name" value="RIBONUCLEASE VAPC16"/>
    <property type="match status" value="1"/>
</dbReference>
<dbReference type="SUPFAM" id="SSF88723">
    <property type="entry name" value="PIN domain-like"/>
    <property type="match status" value="1"/>
</dbReference>
<dbReference type="STRING" id="1612624.ADU59_22480"/>
<dbReference type="CDD" id="cd09872">
    <property type="entry name" value="PIN_Sll0205-like"/>
    <property type="match status" value="1"/>
</dbReference>
<reference evidence="2 3" key="1">
    <citation type="journal article" date="2016" name="Syst. Appl. Microbiol.">
        <title>Pararhizobium polonicum sp. nov. isolated from tumors on stone fruit rootstocks.</title>
        <authorList>
            <person name="Pulawska J."/>
            <person name="Kuzmanovic N."/>
            <person name="Willems A."/>
            <person name="Pothier J.F."/>
        </authorList>
    </citation>
    <scope>NUCLEOTIDE SEQUENCE [LARGE SCALE GENOMIC DNA]</scope>
    <source>
        <strain evidence="2 3">F5.1</strain>
    </source>
</reference>
<dbReference type="AlphaFoldDB" id="A0A1C7P0L4"/>
<dbReference type="InterPro" id="IPR041705">
    <property type="entry name" value="PIN_Sll0205"/>
</dbReference>
<dbReference type="Proteomes" id="UP000093111">
    <property type="component" value="Unassembled WGS sequence"/>
</dbReference>
<sequence length="133" mass="15077">MRVARLLDTHIFLAIIEDRVAALPVAIRRVITDPDDQYYLSVASLWEIAIKNRLGKLPLQNRLEELPEIARHFGIALISINEDHVLPSVEPEPPTRDPFDRLLLAQCLVENMKLITIDTALIDHPLSATANRQ</sequence>